<dbReference type="PANTHER" id="PTHR11085">
    <property type="entry name" value="NAD-DEPENDENT PROTEIN DEACYLASE SIRTUIN-5, MITOCHONDRIAL-RELATED"/>
    <property type="match status" value="1"/>
</dbReference>
<proteinExistence type="inferred from homology"/>
<dbReference type="AlphaFoldDB" id="A0A550C8B3"/>
<evidence type="ECO:0000256" key="9">
    <source>
        <dbReference type="PROSITE-ProRule" id="PRU00236"/>
    </source>
</evidence>
<evidence type="ECO:0000256" key="1">
    <source>
        <dbReference type="ARBA" id="ARBA00001947"/>
    </source>
</evidence>
<keyword evidence="14" id="KW-1185">Reference proteome</keyword>
<dbReference type="PROSITE" id="PS50305">
    <property type="entry name" value="SIRTUIN"/>
    <property type="match status" value="1"/>
</dbReference>
<dbReference type="GO" id="GO:0046872">
    <property type="term" value="F:metal ion binding"/>
    <property type="evidence" value="ECO:0007669"/>
    <property type="project" value="UniProtKB-KW"/>
</dbReference>
<dbReference type="GO" id="GO:0005739">
    <property type="term" value="C:mitochondrion"/>
    <property type="evidence" value="ECO:0007669"/>
    <property type="project" value="UniProtKB-SubCell"/>
</dbReference>
<evidence type="ECO:0000256" key="8">
    <source>
        <dbReference type="ARBA" id="ARBA00023128"/>
    </source>
</evidence>
<name>A0A550C8B3_9AGAR</name>
<evidence type="ECO:0000256" key="7">
    <source>
        <dbReference type="ARBA" id="ARBA00023027"/>
    </source>
</evidence>
<keyword evidence="4" id="KW-0808">Transferase</keyword>
<dbReference type="GO" id="GO:0017136">
    <property type="term" value="F:histone deacetylase activity, NAD-dependent"/>
    <property type="evidence" value="ECO:0007669"/>
    <property type="project" value="TreeGrafter"/>
</dbReference>
<evidence type="ECO:0000256" key="11">
    <source>
        <dbReference type="SAM" id="MobiDB-lite"/>
    </source>
</evidence>
<dbReference type="Proteomes" id="UP000320762">
    <property type="component" value="Unassembled WGS sequence"/>
</dbReference>
<comment type="cofactor">
    <cofactor evidence="1">
        <name>Zn(2+)</name>
        <dbReference type="ChEBI" id="CHEBI:29105"/>
    </cofactor>
</comment>
<dbReference type="InterPro" id="IPR029035">
    <property type="entry name" value="DHS-like_NAD/FAD-binding_dom"/>
</dbReference>
<dbReference type="Pfam" id="PF02146">
    <property type="entry name" value="SIR2"/>
    <property type="match status" value="1"/>
</dbReference>
<feature type="binding site" evidence="9">
    <location>
        <position position="161"/>
    </location>
    <ligand>
        <name>Zn(2+)</name>
        <dbReference type="ChEBI" id="CHEBI:29105"/>
    </ligand>
</feature>
<dbReference type="GO" id="GO:0070403">
    <property type="term" value="F:NAD+ binding"/>
    <property type="evidence" value="ECO:0007669"/>
    <property type="project" value="InterPro"/>
</dbReference>
<dbReference type="GO" id="GO:0005634">
    <property type="term" value="C:nucleus"/>
    <property type="evidence" value="ECO:0007669"/>
    <property type="project" value="TreeGrafter"/>
</dbReference>
<evidence type="ECO:0000256" key="5">
    <source>
        <dbReference type="ARBA" id="ARBA00022723"/>
    </source>
</evidence>
<organism evidence="13 14">
    <name type="scientific">Schizophyllum amplum</name>
    <dbReference type="NCBI Taxonomy" id="97359"/>
    <lineage>
        <taxon>Eukaryota</taxon>
        <taxon>Fungi</taxon>
        <taxon>Dikarya</taxon>
        <taxon>Basidiomycota</taxon>
        <taxon>Agaricomycotina</taxon>
        <taxon>Agaricomycetes</taxon>
        <taxon>Agaricomycetidae</taxon>
        <taxon>Agaricales</taxon>
        <taxon>Schizophyllaceae</taxon>
        <taxon>Schizophyllum</taxon>
    </lineage>
</organism>
<dbReference type="OrthoDB" id="420264at2759"/>
<evidence type="ECO:0000256" key="2">
    <source>
        <dbReference type="ARBA" id="ARBA00004173"/>
    </source>
</evidence>
<evidence type="ECO:0000313" key="13">
    <source>
        <dbReference type="EMBL" id="TRM61048.1"/>
    </source>
</evidence>
<dbReference type="STRING" id="97359.A0A550C8B3"/>
<evidence type="ECO:0000256" key="3">
    <source>
        <dbReference type="ARBA" id="ARBA00006924"/>
    </source>
</evidence>
<gene>
    <name evidence="13" type="ORF">BD626DRAFT_502529</name>
</gene>
<feature type="region of interest" description="Disordered" evidence="11">
    <location>
        <begin position="340"/>
        <end position="399"/>
    </location>
</feature>
<feature type="coiled-coil region" evidence="10">
    <location>
        <begin position="280"/>
        <end position="307"/>
    </location>
</feature>
<dbReference type="InterPro" id="IPR050134">
    <property type="entry name" value="NAD-dep_sirtuin_deacylases"/>
</dbReference>
<comment type="caution">
    <text evidence="13">The sequence shown here is derived from an EMBL/GenBank/DDBJ whole genome shotgun (WGS) entry which is preliminary data.</text>
</comment>
<feature type="binding site" evidence="9">
    <location>
        <position position="185"/>
    </location>
    <ligand>
        <name>Zn(2+)</name>
        <dbReference type="ChEBI" id="CHEBI:29105"/>
    </ligand>
</feature>
<dbReference type="EMBL" id="VDMD01000018">
    <property type="protein sequence ID" value="TRM61048.1"/>
    <property type="molecule type" value="Genomic_DNA"/>
</dbReference>
<comment type="similarity">
    <text evidence="3">Belongs to the sirtuin family. Class I subfamily.</text>
</comment>
<dbReference type="SUPFAM" id="SSF52467">
    <property type="entry name" value="DHS-like NAD/FAD-binding domain"/>
    <property type="match status" value="1"/>
</dbReference>
<feature type="binding site" evidence="9">
    <location>
        <position position="182"/>
    </location>
    <ligand>
        <name>Zn(2+)</name>
        <dbReference type="ChEBI" id="CHEBI:29105"/>
    </ligand>
</feature>
<feature type="binding site" evidence="9">
    <location>
        <position position="158"/>
    </location>
    <ligand>
        <name>Zn(2+)</name>
        <dbReference type="ChEBI" id="CHEBI:29105"/>
    </ligand>
</feature>
<dbReference type="Gene3D" id="3.40.50.1220">
    <property type="entry name" value="TPP-binding domain"/>
    <property type="match status" value="1"/>
</dbReference>
<feature type="domain" description="Deacetylase sirtuin-type" evidence="12">
    <location>
        <begin position="18"/>
        <end position="260"/>
    </location>
</feature>
<feature type="active site" description="Proton acceptor" evidence="9">
    <location>
        <position position="150"/>
    </location>
</feature>
<evidence type="ECO:0000256" key="6">
    <source>
        <dbReference type="ARBA" id="ARBA00022833"/>
    </source>
</evidence>
<keyword evidence="8" id="KW-0496">Mitochondrion</keyword>
<dbReference type="Gene3D" id="3.30.1600.10">
    <property type="entry name" value="SIR2/SIRT2 'Small Domain"/>
    <property type="match status" value="1"/>
</dbReference>
<comment type="subcellular location">
    <subcellularLocation>
        <location evidence="2">Mitochondrion</location>
    </subcellularLocation>
</comment>
<sequence>MNPMKSLLGIGVDRDDFKILSAPNIKGVAEYMNSKDCRKVVLMVCGARRKHAAGIPDFRSPRLASLYHNLARLNLPYPEAVFDMSFFRKNPEPFYSLAQELYPGKYKPTLTHAFITLLHKKNKLQMCFTQNIDTLERLAGVPDYKIIEAHGSFASQKCIKCQKPFDSELMKEHVHAGRVPRCQQCRGLVKPDIVFFGESSVPMIPQADLLIILGTSLTLCPRVLINMEKVGDIGRRKDDVVLLGECDKVVRDLCRELGWEDELVELWKAVQGEEEPADDKEAEKIALKEAEEGRKRAEEEASLVAQKAQTAVEQQGHPRMEDHDVNDLVEAINKELHLGRLPEPAPDSADGITSPPVSDAVQIPTILNDDEDKAEGKSVDADDDRRHEEDGEKPFDPKL</sequence>
<keyword evidence="10" id="KW-0175">Coiled coil</keyword>
<dbReference type="PANTHER" id="PTHR11085:SF6">
    <property type="entry name" value="NAD-DEPENDENT PROTEIN DEACETYLASE SIRTUIN-2"/>
    <property type="match status" value="1"/>
</dbReference>
<reference evidence="13 14" key="1">
    <citation type="journal article" date="2019" name="New Phytol.">
        <title>Comparative genomics reveals unique wood-decay strategies and fruiting body development in the Schizophyllaceae.</title>
        <authorList>
            <person name="Almasi E."/>
            <person name="Sahu N."/>
            <person name="Krizsan K."/>
            <person name="Balint B."/>
            <person name="Kovacs G.M."/>
            <person name="Kiss B."/>
            <person name="Cseklye J."/>
            <person name="Drula E."/>
            <person name="Henrissat B."/>
            <person name="Nagy I."/>
            <person name="Chovatia M."/>
            <person name="Adam C."/>
            <person name="LaButti K."/>
            <person name="Lipzen A."/>
            <person name="Riley R."/>
            <person name="Grigoriev I.V."/>
            <person name="Nagy L.G."/>
        </authorList>
    </citation>
    <scope>NUCLEOTIDE SEQUENCE [LARGE SCALE GENOMIC DNA]</scope>
    <source>
        <strain evidence="13 14">NL-1724</strain>
    </source>
</reference>
<keyword evidence="5 9" id="KW-0479">Metal-binding</keyword>
<evidence type="ECO:0000256" key="10">
    <source>
        <dbReference type="SAM" id="Coils"/>
    </source>
</evidence>
<feature type="compositionally biased region" description="Basic and acidic residues" evidence="11">
    <location>
        <begin position="374"/>
        <end position="399"/>
    </location>
</feature>
<dbReference type="InterPro" id="IPR003000">
    <property type="entry name" value="Sirtuin"/>
</dbReference>
<keyword evidence="6 9" id="KW-0862">Zinc</keyword>
<protein>
    <submittedName>
        <fullName evidence="13">DHS-like NAD/FAD-binding domain-containing protein</fullName>
    </submittedName>
</protein>
<keyword evidence="7" id="KW-0520">NAD</keyword>
<evidence type="ECO:0000313" key="14">
    <source>
        <dbReference type="Proteomes" id="UP000320762"/>
    </source>
</evidence>
<evidence type="ECO:0000259" key="12">
    <source>
        <dbReference type="PROSITE" id="PS50305"/>
    </source>
</evidence>
<dbReference type="InterPro" id="IPR026591">
    <property type="entry name" value="Sirtuin_cat_small_dom_sf"/>
</dbReference>
<dbReference type="InterPro" id="IPR026590">
    <property type="entry name" value="Ssirtuin_cat_dom"/>
</dbReference>
<accession>A0A550C8B3</accession>
<evidence type="ECO:0000256" key="4">
    <source>
        <dbReference type="ARBA" id="ARBA00022679"/>
    </source>
</evidence>